<keyword evidence="4" id="KW-1185">Reference proteome</keyword>
<dbReference type="NCBIfam" id="TIGR00055">
    <property type="entry name" value="uppS"/>
    <property type="match status" value="1"/>
</dbReference>
<sequence length="255" mass="29356">MLEIFSKWKANLTSADVPDQAEEGELPQHIAIIMDGNGRWAKKKGLPRIAGHREGMKVVTKIVRTASNIGIEVLTLYAFSTENWKRPKKEVDYLLGLPERYLSAELPKLIENNVQVRLIGTTENLPDHTLRAVEKAIKDTKHNTGMILNFALNYGSRFEMLEAMKSVGRKIESGELKADFITEEHIQTHLMTSKLKDPDLLIRTSGEIRLSNFMLWQLAYSEFWFTDVLWPDFKEQDFMEAIAVYQKRKRRYGGV</sequence>
<proteinExistence type="inferred from homology"/>
<keyword evidence="1 2" id="KW-0808">Transferase</keyword>
<feature type="binding site" evidence="2">
    <location>
        <position position="52"/>
    </location>
    <ligand>
        <name>substrate</name>
    </ligand>
</feature>
<evidence type="ECO:0000256" key="1">
    <source>
        <dbReference type="ARBA" id="ARBA00022679"/>
    </source>
</evidence>
<dbReference type="GO" id="GO:0016740">
    <property type="term" value="F:transferase activity"/>
    <property type="evidence" value="ECO:0007669"/>
    <property type="project" value="UniProtKB-KW"/>
</dbReference>
<evidence type="ECO:0000313" key="4">
    <source>
        <dbReference type="Proteomes" id="UP001203665"/>
    </source>
</evidence>
<evidence type="ECO:0000313" key="3">
    <source>
        <dbReference type="EMBL" id="MCM2674712.1"/>
    </source>
</evidence>
<feature type="binding site" evidence="2">
    <location>
        <begin position="36"/>
        <end position="39"/>
    </location>
    <ligand>
        <name>substrate</name>
    </ligand>
</feature>
<dbReference type="InterPro" id="IPR018520">
    <property type="entry name" value="UPP_synth-like_CS"/>
</dbReference>
<comment type="cofactor">
    <cofactor evidence="2">
        <name>Mg(2+)</name>
        <dbReference type="ChEBI" id="CHEBI:18420"/>
    </cofactor>
    <text evidence="2">Binds 2 magnesium ions per subunit.</text>
</comment>
<feature type="active site" description="Proton acceptor" evidence="2">
    <location>
        <position position="83"/>
    </location>
</feature>
<accession>A0ABT0XHP0</accession>
<dbReference type="SUPFAM" id="SSF64005">
    <property type="entry name" value="Undecaprenyl diphosphate synthase"/>
    <property type="match status" value="1"/>
</dbReference>
<protein>
    <recommendedName>
        <fullName evidence="2">Isoprenyl transferase</fullName>
        <ecNumber evidence="2">2.5.1.-</ecNumber>
    </recommendedName>
</protein>
<dbReference type="InterPro" id="IPR036424">
    <property type="entry name" value="UPP_synth-like_sf"/>
</dbReference>
<feature type="binding site" evidence="2">
    <location>
        <position position="203"/>
    </location>
    <ligand>
        <name>substrate</name>
    </ligand>
</feature>
<feature type="binding site" evidence="2">
    <location>
        <position position="86"/>
    </location>
    <ligand>
        <name>substrate</name>
    </ligand>
</feature>
<comment type="function">
    <text evidence="2">Catalyzes the condensation of isopentenyl diphosphate (IPP) with allylic pyrophosphates generating different type of terpenoids.</text>
</comment>
<comment type="similarity">
    <text evidence="2">Belongs to the UPP synthase family.</text>
</comment>
<dbReference type="RefSeq" id="WP_251604741.1">
    <property type="nucleotide sequence ID" value="NZ_JAMQJY010000001.1"/>
</dbReference>
<dbReference type="NCBIfam" id="NF011405">
    <property type="entry name" value="PRK14830.1"/>
    <property type="match status" value="1"/>
</dbReference>
<dbReference type="InterPro" id="IPR001441">
    <property type="entry name" value="UPP_synth-like"/>
</dbReference>
<dbReference type="Pfam" id="PF01255">
    <property type="entry name" value="Prenyltransf"/>
    <property type="match status" value="1"/>
</dbReference>
<feature type="binding site" evidence="2">
    <location>
        <position position="84"/>
    </location>
    <ligand>
        <name>substrate</name>
    </ligand>
</feature>
<feature type="binding site" evidence="2">
    <location>
        <position position="35"/>
    </location>
    <ligand>
        <name>Mg(2+)</name>
        <dbReference type="ChEBI" id="CHEBI:18420"/>
    </ligand>
</feature>
<dbReference type="PANTHER" id="PTHR10291:SF0">
    <property type="entry name" value="DEHYDRODOLICHYL DIPHOSPHATE SYNTHASE 2"/>
    <property type="match status" value="1"/>
</dbReference>
<reference evidence="3" key="1">
    <citation type="submission" date="2022-06" db="EMBL/GenBank/DDBJ databases">
        <title>Alkalicoccobacillus porphyridii sp. nov., isolated from a marine red alga, Porphyridium purpureum and reclassification of Shouchella plakortidis and Shouchella gibsonii as Alkalicoccobacillus plakortidis comb. nov. and Alkalicoccobacillus gibsonii comb. nov.</title>
        <authorList>
            <person name="Kim K.H."/>
            <person name="Lee J.K."/>
            <person name="Han D.M."/>
            <person name="Baek J.H."/>
            <person name="Jeon C.O."/>
        </authorList>
    </citation>
    <scope>NUCLEOTIDE SEQUENCE</scope>
    <source>
        <strain evidence="3">DSM 19153</strain>
    </source>
</reference>
<dbReference type="HAMAP" id="MF_01139">
    <property type="entry name" value="ISPT"/>
    <property type="match status" value="1"/>
</dbReference>
<evidence type="ECO:0000256" key="2">
    <source>
        <dbReference type="HAMAP-Rule" id="MF_01139"/>
    </source>
</evidence>
<feature type="binding site" evidence="2">
    <location>
        <begin position="80"/>
        <end position="82"/>
    </location>
    <ligand>
        <name>substrate</name>
    </ligand>
</feature>
<dbReference type="EC" id="2.5.1.-" evidence="2"/>
<comment type="subunit">
    <text evidence="2">Homodimer.</text>
</comment>
<comment type="caution">
    <text evidence="3">The sequence shown here is derived from an EMBL/GenBank/DDBJ whole genome shotgun (WGS) entry which is preliminary data.</text>
</comment>
<dbReference type="EMBL" id="JAMQJY010000001">
    <property type="protein sequence ID" value="MCM2674712.1"/>
    <property type="molecule type" value="Genomic_DNA"/>
</dbReference>
<name>A0ABT0XHP0_9BACI</name>
<feature type="active site" evidence="2">
    <location>
        <position position="35"/>
    </location>
</feature>
<dbReference type="PROSITE" id="PS01066">
    <property type="entry name" value="UPP_SYNTHASE"/>
    <property type="match status" value="1"/>
</dbReference>
<dbReference type="Proteomes" id="UP001203665">
    <property type="component" value="Unassembled WGS sequence"/>
</dbReference>
<keyword evidence="2" id="KW-0479">Metal-binding</keyword>
<gene>
    <name evidence="3" type="ORF">NDM98_03775</name>
</gene>
<keyword evidence="2" id="KW-0460">Magnesium</keyword>
<dbReference type="CDD" id="cd00475">
    <property type="entry name" value="Cis_IPPS"/>
    <property type="match status" value="1"/>
</dbReference>
<feature type="binding site" evidence="2">
    <location>
        <position position="48"/>
    </location>
    <ligand>
        <name>substrate</name>
    </ligand>
</feature>
<feature type="binding site" evidence="2">
    <location>
        <begin position="209"/>
        <end position="211"/>
    </location>
    <ligand>
        <name>substrate</name>
    </ligand>
</feature>
<dbReference type="Gene3D" id="3.40.1180.10">
    <property type="entry name" value="Decaprenyl diphosphate synthase-like"/>
    <property type="match status" value="1"/>
</dbReference>
<organism evidence="3 4">
    <name type="scientific">Alkalicoccobacillus plakortidis</name>
    <dbReference type="NCBI Taxonomy" id="444060"/>
    <lineage>
        <taxon>Bacteria</taxon>
        <taxon>Bacillati</taxon>
        <taxon>Bacillota</taxon>
        <taxon>Bacilli</taxon>
        <taxon>Bacillales</taxon>
        <taxon>Bacillaceae</taxon>
        <taxon>Alkalicoccobacillus</taxon>
    </lineage>
</organism>
<dbReference type="PANTHER" id="PTHR10291">
    <property type="entry name" value="DEHYDRODOLICHYL DIPHOSPHATE SYNTHASE FAMILY MEMBER"/>
    <property type="match status" value="1"/>
</dbReference>
<feature type="binding site" evidence="2">
    <location>
        <position position="40"/>
    </location>
    <ligand>
        <name>substrate</name>
    </ligand>
</feature>
<feature type="binding site" evidence="2">
    <location>
        <position position="222"/>
    </location>
    <ligand>
        <name>Mg(2+)</name>
        <dbReference type="ChEBI" id="CHEBI:18420"/>
    </ligand>
</feature>